<evidence type="ECO:0000313" key="15">
    <source>
        <dbReference type="EMBL" id="KIV90105.1"/>
    </source>
</evidence>
<dbReference type="AlphaFoldDB" id="A0A0D1WM89"/>
<evidence type="ECO:0000256" key="6">
    <source>
        <dbReference type="ARBA" id="ARBA00009999"/>
    </source>
</evidence>
<dbReference type="HOGENOM" id="CLU_039453_2_0_1"/>
<proteinExistence type="inferred from homology"/>
<dbReference type="InterPro" id="IPR006674">
    <property type="entry name" value="HD_domain"/>
</dbReference>
<dbReference type="Proteomes" id="UP000054302">
    <property type="component" value="Unassembled WGS sequence"/>
</dbReference>
<dbReference type="GO" id="GO:0005737">
    <property type="term" value="C:cytoplasm"/>
    <property type="evidence" value="ECO:0007669"/>
    <property type="project" value="TreeGrafter"/>
</dbReference>
<accession>A0A0D1WM89</accession>
<dbReference type="GeneID" id="27325291"/>
<dbReference type="VEuPathDB" id="FungiDB:PV10_07446"/>
<evidence type="ECO:0000313" key="16">
    <source>
        <dbReference type="Proteomes" id="UP000054302"/>
    </source>
</evidence>
<dbReference type="PANTHER" id="PTHR11845">
    <property type="entry name" value="5'-DEOXYNUCLEOTIDASE HDDC2"/>
    <property type="match status" value="1"/>
</dbReference>
<dbReference type="EMBL" id="KN847524">
    <property type="protein sequence ID" value="KIV90105.1"/>
    <property type="molecule type" value="Genomic_DNA"/>
</dbReference>
<keyword evidence="11" id="KW-0460">Magnesium</keyword>
<comment type="subunit">
    <text evidence="7">Homodimer.</text>
</comment>
<evidence type="ECO:0000256" key="3">
    <source>
        <dbReference type="ARBA" id="ARBA00001941"/>
    </source>
</evidence>
<keyword evidence="9" id="KW-0479">Metal-binding</keyword>
<dbReference type="InterPro" id="IPR039356">
    <property type="entry name" value="YfbR/HDDC2"/>
</dbReference>
<dbReference type="RefSeq" id="XP_016221679.1">
    <property type="nucleotide sequence ID" value="XM_016372347.1"/>
</dbReference>
<dbReference type="Pfam" id="PF13023">
    <property type="entry name" value="HD_3"/>
    <property type="match status" value="1"/>
</dbReference>
<dbReference type="GO" id="GO:0009159">
    <property type="term" value="P:deoxyribonucleoside monophosphate catabolic process"/>
    <property type="evidence" value="ECO:0007669"/>
    <property type="project" value="UniProtKB-ARBA"/>
</dbReference>
<dbReference type="STRING" id="212818.A0A0D1WM89"/>
<gene>
    <name evidence="15" type="ORF">PV10_07446</name>
</gene>
<comment type="cofactor">
    <cofactor evidence="4">
        <name>Mg(2+)</name>
        <dbReference type="ChEBI" id="CHEBI:18420"/>
    </cofactor>
</comment>
<evidence type="ECO:0000256" key="1">
    <source>
        <dbReference type="ARBA" id="ARBA00001638"/>
    </source>
</evidence>
<organism evidence="15 16">
    <name type="scientific">Exophiala mesophila</name>
    <name type="common">Black yeast-like fungus</name>
    <dbReference type="NCBI Taxonomy" id="212818"/>
    <lineage>
        <taxon>Eukaryota</taxon>
        <taxon>Fungi</taxon>
        <taxon>Dikarya</taxon>
        <taxon>Ascomycota</taxon>
        <taxon>Pezizomycotina</taxon>
        <taxon>Eurotiomycetes</taxon>
        <taxon>Chaetothyriomycetidae</taxon>
        <taxon>Chaetothyriales</taxon>
        <taxon>Herpotrichiellaceae</taxon>
        <taxon>Exophiala</taxon>
    </lineage>
</organism>
<comment type="cofactor">
    <cofactor evidence="2">
        <name>Mn(2+)</name>
        <dbReference type="ChEBI" id="CHEBI:29035"/>
    </cofactor>
</comment>
<comment type="catalytic activity">
    <reaction evidence="1">
        <text>a 2'-deoxyribonucleoside 5'-phosphate + H2O = a 2'-deoxyribonucleoside + phosphate</text>
        <dbReference type="Rhea" id="RHEA:36167"/>
        <dbReference type="ChEBI" id="CHEBI:15377"/>
        <dbReference type="ChEBI" id="CHEBI:18274"/>
        <dbReference type="ChEBI" id="CHEBI:43474"/>
        <dbReference type="ChEBI" id="CHEBI:65317"/>
        <dbReference type="EC" id="3.1.3.89"/>
    </reaction>
</comment>
<dbReference type="InterPro" id="IPR003607">
    <property type="entry name" value="HD/PDEase_dom"/>
</dbReference>
<dbReference type="SUPFAM" id="SSF109604">
    <property type="entry name" value="HD-domain/PDEase-like"/>
    <property type="match status" value="1"/>
</dbReference>
<keyword evidence="16" id="KW-1185">Reference proteome</keyword>
<dbReference type="PANTHER" id="PTHR11845:SF13">
    <property type="entry name" value="5'-DEOXYNUCLEOTIDASE HDDC2"/>
    <property type="match status" value="1"/>
</dbReference>
<evidence type="ECO:0000256" key="2">
    <source>
        <dbReference type="ARBA" id="ARBA00001936"/>
    </source>
</evidence>
<dbReference type="OrthoDB" id="10254258at2759"/>
<evidence type="ECO:0000256" key="8">
    <source>
        <dbReference type="ARBA" id="ARBA00012964"/>
    </source>
</evidence>
<dbReference type="FunFam" id="1.10.3210.10:FF:000011">
    <property type="entry name" value="HD domain-containing protein 2"/>
    <property type="match status" value="1"/>
</dbReference>
<dbReference type="SMART" id="SM00471">
    <property type="entry name" value="HDc"/>
    <property type="match status" value="1"/>
</dbReference>
<dbReference type="Gene3D" id="1.10.3210.10">
    <property type="entry name" value="Hypothetical protein af1432"/>
    <property type="match status" value="1"/>
</dbReference>
<evidence type="ECO:0000256" key="12">
    <source>
        <dbReference type="ARBA" id="ARBA00023285"/>
    </source>
</evidence>
<keyword evidence="10" id="KW-0378">Hydrolase</keyword>
<sequence length="279" mass="31548">MAANTPQELSTPLNFHTSLLPKPNPWSVNAVLKDLPNPPPEGSSSPISFFHYIERLKIEKREGWRRFGIVRGESIADHMYRMSLITMLAPPSLSSKLNIPRCTKMALVHDMAEGLVGDLTPVDGVPKVEKNRREAATMDWIASSLLGKVHGGVNGKEIQEVWQEYEDSETLESHFVHDVDKIELILQMVEYERASNLQVDLSEFSWVAQKIVLKEMKDWAKEILDERETLWAEKNIQPRDPTNAEYIKASHDEYYGNGAGKKDGAETNGVKEEINGHSK</sequence>
<evidence type="ECO:0000256" key="13">
    <source>
        <dbReference type="SAM" id="MobiDB-lite"/>
    </source>
</evidence>
<comment type="function">
    <text evidence="5">Catalyzes the dephosphorylation of the nucleoside 5'-monophosphates deoxyadenosine monophosphate (dAMP), deoxycytidine monophosphate (dCMP), deoxyguanosine monophosphate (dGMP) and deoxythymidine monophosphate (dTMP).</text>
</comment>
<evidence type="ECO:0000256" key="5">
    <source>
        <dbReference type="ARBA" id="ARBA00004074"/>
    </source>
</evidence>
<evidence type="ECO:0000256" key="7">
    <source>
        <dbReference type="ARBA" id="ARBA00011738"/>
    </source>
</evidence>
<protein>
    <recommendedName>
        <fullName evidence="8">5'-deoxynucleotidase</fullName>
        <ecNumber evidence="8">3.1.3.89</ecNumber>
    </recommendedName>
</protein>
<dbReference type="OMA" id="PFFHMLE"/>
<evidence type="ECO:0000256" key="11">
    <source>
        <dbReference type="ARBA" id="ARBA00022842"/>
    </source>
</evidence>
<reference evidence="15 16" key="1">
    <citation type="submission" date="2015-01" db="EMBL/GenBank/DDBJ databases">
        <title>The Genome Sequence of Exophiala mesophila CBS40295.</title>
        <authorList>
            <consortium name="The Broad Institute Genomics Platform"/>
            <person name="Cuomo C."/>
            <person name="de Hoog S."/>
            <person name="Gorbushina A."/>
            <person name="Stielow B."/>
            <person name="Teixiera M."/>
            <person name="Abouelleil A."/>
            <person name="Chapman S.B."/>
            <person name="Priest M."/>
            <person name="Young S.K."/>
            <person name="Wortman J."/>
            <person name="Nusbaum C."/>
            <person name="Birren B."/>
        </authorList>
    </citation>
    <scope>NUCLEOTIDE SEQUENCE [LARGE SCALE GENOMIC DNA]</scope>
    <source>
        <strain evidence="15 16">CBS 40295</strain>
    </source>
</reference>
<name>A0A0D1WM89_EXOME</name>
<evidence type="ECO:0000256" key="9">
    <source>
        <dbReference type="ARBA" id="ARBA00022723"/>
    </source>
</evidence>
<evidence type="ECO:0000259" key="14">
    <source>
        <dbReference type="SMART" id="SM00471"/>
    </source>
</evidence>
<comment type="similarity">
    <text evidence="6">Belongs to the HDDC2 family.</text>
</comment>
<comment type="cofactor">
    <cofactor evidence="3">
        <name>Co(2+)</name>
        <dbReference type="ChEBI" id="CHEBI:48828"/>
    </cofactor>
</comment>
<feature type="region of interest" description="Disordered" evidence="13">
    <location>
        <begin position="255"/>
        <end position="279"/>
    </location>
</feature>
<evidence type="ECO:0000256" key="4">
    <source>
        <dbReference type="ARBA" id="ARBA00001946"/>
    </source>
</evidence>
<keyword evidence="12" id="KW-0170">Cobalt</keyword>
<dbReference type="EC" id="3.1.3.89" evidence="8"/>
<dbReference type="GO" id="GO:0002953">
    <property type="term" value="F:5'-deoxynucleotidase activity"/>
    <property type="evidence" value="ECO:0007669"/>
    <property type="project" value="UniProtKB-EC"/>
</dbReference>
<dbReference type="GO" id="GO:0046872">
    <property type="term" value="F:metal ion binding"/>
    <property type="evidence" value="ECO:0007669"/>
    <property type="project" value="UniProtKB-KW"/>
</dbReference>
<feature type="domain" description="HD/PDEase" evidence="14">
    <location>
        <begin position="71"/>
        <end position="194"/>
    </location>
</feature>
<evidence type="ECO:0000256" key="10">
    <source>
        <dbReference type="ARBA" id="ARBA00022801"/>
    </source>
</evidence>